<sequence>MPGVQRTGVVVIGAGQAGLSAAAGLRRGGLEPGPGFVVLDGENGPGGAWRHRWPTLRMRTVNGIHDVAGVDSGFESSDADRDRPAREAVPDYFARIEDRWDLRVVRPVRVRTVRTTGAPGGTGPGSTGPGGGDPRRADPGRADPGGTEPAGGLVVETGRGDWHTDQLINATGTWTRPFVPTYPGTASFRGWSLHAADYPGPEAMAGRRVVIVGGGITAVQLLLEIAPHAAATTWVTRREPVWREGPFDAEAGRAAVALVEERVRAGLPPRSVVGVTGLPLTPEVRAGIETGVLHRQPMFSRLTPDGVAWDAGGTEPADVVVWATGWRPAVGHLAPLRLRGPGGGIRLGPPMDTTAVADPRVHLVGYGPSASTIGADRAGRAAARAVLDALPGESAA</sequence>
<gene>
    <name evidence="3" type="ORF">WIS52_26945</name>
</gene>
<dbReference type="Pfam" id="PF13738">
    <property type="entry name" value="Pyr_redox_3"/>
    <property type="match status" value="1"/>
</dbReference>
<evidence type="ECO:0000256" key="2">
    <source>
        <dbReference type="SAM" id="MobiDB-lite"/>
    </source>
</evidence>
<organism evidence="3 4">
    <name type="scientific">Pseudonocardia nematodicida</name>
    <dbReference type="NCBI Taxonomy" id="1206997"/>
    <lineage>
        <taxon>Bacteria</taxon>
        <taxon>Bacillati</taxon>
        <taxon>Actinomycetota</taxon>
        <taxon>Actinomycetes</taxon>
        <taxon>Pseudonocardiales</taxon>
        <taxon>Pseudonocardiaceae</taxon>
        <taxon>Pseudonocardia</taxon>
    </lineage>
</organism>
<feature type="compositionally biased region" description="Gly residues" evidence="2">
    <location>
        <begin position="118"/>
        <end position="132"/>
    </location>
</feature>
<dbReference type="Gene3D" id="3.50.50.60">
    <property type="entry name" value="FAD/NAD(P)-binding domain"/>
    <property type="match status" value="1"/>
</dbReference>
<feature type="region of interest" description="Disordered" evidence="2">
    <location>
        <begin position="113"/>
        <end position="160"/>
    </location>
</feature>
<dbReference type="PANTHER" id="PTHR43539">
    <property type="entry name" value="FLAVIN-BINDING MONOOXYGENASE-LIKE PROTEIN (AFU_ORTHOLOGUE AFUA_4G09220)"/>
    <property type="match status" value="1"/>
</dbReference>
<comment type="caution">
    <text evidence="3">The sequence shown here is derived from an EMBL/GenBank/DDBJ whole genome shotgun (WGS) entry which is preliminary data.</text>
</comment>
<evidence type="ECO:0000313" key="3">
    <source>
        <dbReference type="EMBL" id="MEQ3554121.1"/>
    </source>
</evidence>
<dbReference type="InterPro" id="IPR036188">
    <property type="entry name" value="FAD/NAD-bd_sf"/>
</dbReference>
<evidence type="ECO:0000313" key="4">
    <source>
        <dbReference type="Proteomes" id="UP001494902"/>
    </source>
</evidence>
<dbReference type="PRINTS" id="PR00368">
    <property type="entry name" value="FADPNR"/>
</dbReference>
<keyword evidence="1" id="KW-0560">Oxidoreductase</keyword>
<name>A0ABV1KIX1_9PSEU</name>
<dbReference type="InterPro" id="IPR050982">
    <property type="entry name" value="Auxin_biosynth/cation_transpt"/>
</dbReference>
<proteinExistence type="predicted"/>
<reference evidence="3 4" key="1">
    <citation type="submission" date="2024-03" db="EMBL/GenBank/DDBJ databases">
        <title>Draft genome sequence of Pseudonocardia nematodicida JCM 31783.</title>
        <authorList>
            <person name="Butdee W."/>
            <person name="Duangmal K."/>
        </authorList>
    </citation>
    <scope>NUCLEOTIDE SEQUENCE [LARGE SCALE GENOMIC DNA]</scope>
    <source>
        <strain evidence="3 4">JCM 31783</strain>
    </source>
</reference>
<dbReference type="PRINTS" id="PR00411">
    <property type="entry name" value="PNDRDTASEI"/>
</dbReference>
<dbReference type="EMBL" id="JBEDNQ010000013">
    <property type="protein sequence ID" value="MEQ3554121.1"/>
    <property type="molecule type" value="Genomic_DNA"/>
</dbReference>
<dbReference type="PANTHER" id="PTHR43539:SF78">
    <property type="entry name" value="FLAVIN-CONTAINING MONOOXYGENASE"/>
    <property type="match status" value="1"/>
</dbReference>
<evidence type="ECO:0000256" key="1">
    <source>
        <dbReference type="ARBA" id="ARBA00023002"/>
    </source>
</evidence>
<dbReference type="Proteomes" id="UP001494902">
    <property type="component" value="Unassembled WGS sequence"/>
</dbReference>
<protein>
    <submittedName>
        <fullName evidence="3">NAD(P)-binding domain-containing protein</fullName>
    </submittedName>
</protein>
<accession>A0ABV1KIX1</accession>
<dbReference type="SUPFAM" id="SSF51905">
    <property type="entry name" value="FAD/NAD(P)-binding domain"/>
    <property type="match status" value="2"/>
</dbReference>
<keyword evidence="4" id="KW-1185">Reference proteome</keyword>